<proteinExistence type="predicted"/>
<organism evidence="3 4">
    <name type="scientific">Magnetofaba australis IT-1</name>
    <dbReference type="NCBI Taxonomy" id="1434232"/>
    <lineage>
        <taxon>Bacteria</taxon>
        <taxon>Pseudomonadati</taxon>
        <taxon>Pseudomonadota</taxon>
        <taxon>Magnetococcia</taxon>
        <taxon>Magnetococcales</taxon>
        <taxon>Magnetococcaceae</taxon>
        <taxon>Magnetofaba</taxon>
    </lineage>
</organism>
<name>A0A1Y2K1Q7_9PROT</name>
<evidence type="ECO:0000313" key="4">
    <source>
        <dbReference type="Proteomes" id="UP000194003"/>
    </source>
</evidence>
<dbReference type="OrthoDB" id="7930231at2"/>
<protein>
    <submittedName>
        <fullName evidence="3">Putative secreted protein</fullName>
    </submittedName>
</protein>
<dbReference type="Proteomes" id="UP000194003">
    <property type="component" value="Unassembled WGS sequence"/>
</dbReference>
<keyword evidence="4" id="KW-1185">Reference proteome</keyword>
<dbReference type="AlphaFoldDB" id="A0A1Y2K1Q7"/>
<evidence type="ECO:0000256" key="2">
    <source>
        <dbReference type="SAM" id="MobiDB-lite"/>
    </source>
</evidence>
<dbReference type="EMBL" id="LVJN01000020">
    <property type="protein sequence ID" value="OSM01889.1"/>
    <property type="molecule type" value="Genomic_DNA"/>
</dbReference>
<reference evidence="3 4" key="1">
    <citation type="journal article" date="2016" name="BMC Genomics">
        <title>Combined genomic and structural analyses of a cultured magnetotactic bacterium reveals its niche adaptation to a dynamic environment.</title>
        <authorList>
            <person name="Araujo A.C."/>
            <person name="Morillo V."/>
            <person name="Cypriano J."/>
            <person name="Teixeira L.C."/>
            <person name="Leao P."/>
            <person name="Lyra S."/>
            <person name="Almeida L.G."/>
            <person name="Bazylinski D.A."/>
            <person name="Vasconcellos A.T."/>
            <person name="Abreu F."/>
            <person name="Lins U."/>
        </authorList>
    </citation>
    <scope>NUCLEOTIDE SEQUENCE [LARGE SCALE GENOMIC DNA]</scope>
    <source>
        <strain evidence="3 4">IT-1</strain>
    </source>
</reference>
<comment type="caution">
    <text evidence="3">The sequence shown here is derived from an EMBL/GenBank/DDBJ whole genome shotgun (WGS) entry which is preliminary data.</text>
</comment>
<keyword evidence="1" id="KW-0175">Coiled coil</keyword>
<sequence length="435" mass="49221">MGLALGLALTPLAAQADWKQSIDQGLESAREAGGKAWRGTKEAAREAADKLPDLTDRALDALNDPMGKEQQPEQPPSEEELREERFRQVWDDLLKKLDDGVEMLDRIDKAPESAFFSADKPSLRRDLNEILDDTVVLLEDRSIADLQNKIAEHQARIEEARANIVKYREARLTAPKLHVVKVTRSGYDRMIADEEQIIANLEAEITRIQEDFRQRMAVIGVTLTPEQTRTLLARVDADDIVRMAAVFDTLKQVTAQLAELMAASGEAVAQSRRYYGMHVVLLEMMAHMQDQYVEQIDQRYLARLAELTAKTESVRNQSARGLRAESNPQRRAVYERNLEAQKLTLKTARLYADMLKQQRGQVARARAAVQKDLDLARNTYATVQLSADLLAMLKTSMESYRALTSLQAPRITPFENRMMREKFAELSKLLSNDNG</sequence>
<feature type="region of interest" description="Disordered" evidence="2">
    <location>
        <begin position="30"/>
        <end position="54"/>
    </location>
</feature>
<gene>
    <name evidence="3" type="ORF">MAIT1_01946</name>
</gene>
<accession>A0A1Y2K1Q7</accession>
<dbReference type="STRING" id="1434232.MAIT1_01946"/>
<feature type="coiled-coil region" evidence="1">
    <location>
        <begin position="143"/>
        <end position="211"/>
    </location>
</feature>
<evidence type="ECO:0000313" key="3">
    <source>
        <dbReference type="EMBL" id="OSM01889.1"/>
    </source>
</evidence>
<evidence type="ECO:0000256" key="1">
    <source>
        <dbReference type="SAM" id="Coils"/>
    </source>
</evidence>
<dbReference type="RefSeq" id="WP_085444396.1">
    <property type="nucleotide sequence ID" value="NZ_LVJN01000020.1"/>
</dbReference>